<feature type="compositionally biased region" description="Polar residues" evidence="1">
    <location>
        <begin position="168"/>
        <end position="180"/>
    </location>
</feature>
<feature type="compositionally biased region" description="Basic residues" evidence="1">
    <location>
        <begin position="316"/>
        <end position="325"/>
    </location>
</feature>
<sequence length="587" mass="65250">MSNIDYAARAPSLDTLNPVSDVLPHTRRHSLPSGKSLTFRRFFKTPAKQHQRTHSKPAPVVFTETSVSPPSIPYPSSPSSPSFSPLSSTPVSLNNIEEPSRTSEESTSSDREYPSSETSSNGSLDRLKRSFTWKAKHRRVGADSPTPVVPHTTAHEAKLKPPEKVAPSSDSRVKSSQAPSNELPHKKSTKLQRWQSKSATKVKSWFLSHSNHSHPIHRSPTTPPTTPTTSTVNIPDTVTIPTTVITTTTTTQPNVHHNHETSEIQEPKHIEVQAPSTHSEEAPKELTEQNTSIECNPTSNQSHLVNLARFRPIQKHRLHHYRRRSERYANKDGLPLRIPKRSSSLPKSFSPRNGAPFDKRSASIMAPETFSQDDTSSVSSEPEQQSHTEILEDVEEGMDDSSEEEAMGSLVTPTESLKLDTLSFAASFPLPCSNPASPTSGKSETLFSVTHSDVDQFNQLVPFGYQSEYSNVVEQTLEEQSMVCLEPTINNDRDQTTLGEQSVASALASCTEGTLDLTEQTEYHIEDVVQPEHSEELMQQIEQKISQMEWEIQAHNQALAAEEIDQHEMPEEMPEEILSQSCQQELG</sequence>
<evidence type="ECO:0000313" key="3">
    <source>
        <dbReference type="Proteomes" id="UP000703661"/>
    </source>
</evidence>
<proteinExistence type="predicted"/>
<feature type="compositionally biased region" description="Basic residues" evidence="1">
    <location>
        <begin position="46"/>
        <end position="55"/>
    </location>
</feature>
<feature type="region of interest" description="Disordered" evidence="1">
    <location>
        <begin position="136"/>
        <end position="195"/>
    </location>
</feature>
<feature type="compositionally biased region" description="Basic and acidic residues" evidence="1">
    <location>
        <begin position="153"/>
        <end position="163"/>
    </location>
</feature>
<accession>A0A9P6MR69</accession>
<feature type="compositionally biased region" description="Basic and acidic residues" evidence="1">
    <location>
        <begin position="278"/>
        <end position="287"/>
    </location>
</feature>
<feature type="compositionally biased region" description="Polar residues" evidence="1">
    <location>
        <begin position="578"/>
        <end position="587"/>
    </location>
</feature>
<feature type="region of interest" description="Disordered" evidence="1">
    <location>
        <begin position="565"/>
        <end position="587"/>
    </location>
</feature>
<organism evidence="2 3">
    <name type="scientific">Entomortierella chlamydospora</name>
    <dbReference type="NCBI Taxonomy" id="101097"/>
    <lineage>
        <taxon>Eukaryota</taxon>
        <taxon>Fungi</taxon>
        <taxon>Fungi incertae sedis</taxon>
        <taxon>Mucoromycota</taxon>
        <taxon>Mortierellomycotina</taxon>
        <taxon>Mortierellomycetes</taxon>
        <taxon>Mortierellales</taxon>
        <taxon>Mortierellaceae</taxon>
        <taxon>Entomortierella</taxon>
    </lineage>
</organism>
<feature type="region of interest" description="Disordered" evidence="1">
    <location>
        <begin position="46"/>
        <end position="124"/>
    </location>
</feature>
<dbReference type="OrthoDB" id="2414088at2759"/>
<name>A0A9P6MR69_9FUNG</name>
<dbReference type="EMBL" id="JAAAID010001381">
    <property type="protein sequence ID" value="KAG0010248.1"/>
    <property type="molecule type" value="Genomic_DNA"/>
</dbReference>
<feature type="compositionally biased region" description="Basic and acidic residues" evidence="1">
    <location>
        <begin position="98"/>
        <end position="114"/>
    </location>
</feature>
<feature type="region of interest" description="Disordered" evidence="1">
    <location>
        <begin position="210"/>
        <end position="235"/>
    </location>
</feature>
<feature type="compositionally biased region" description="Low complexity" evidence="1">
    <location>
        <begin position="79"/>
        <end position="92"/>
    </location>
</feature>
<feature type="region of interest" description="Disordered" evidence="1">
    <location>
        <begin position="316"/>
        <end position="361"/>
    </location>
</feature>
<evidence type="ECO:0000256" key="1">
    <source>
        <dbReference type="SAM" id="MobiDB-lite"/>
    </source>
</evidence>
<dbReference type="Proteomes" id="UP000703661">
    <property type="component" value="Unassembled WGS sequence"/>
</dbReference>
<feature type="compositionally biased region" description="Polar residues" evidence="1">
    <location>
        <begin position="341"/>
        <end position="351"/>
    </location>
</feature>
<protein>
    <submittedName>
        <fullName evidence="2">Uncharacterized protein</fullName>
    </submittedName>
</protein>
<comment type="caution">
    <text evidence="2">The sequence shown here is derived from an EMBL/GenBank/DDBJ whole genome shotgun (WGS) entry which is preliminary data.</text>
</comment>
<feature type="region of interest" description="Disordered" evidence="1">
    <location>
        <begin position="273"/>
        <end position="300"/>
    </location>
</feature>
<feature type="compositionally biased region" description="Polar residues" evidence="1">
    <location>
        <begin position="288"/>
        <end position="300"/>
    </location>
</feature>
<keyword evidence="3" id="KW-1185">Reference proteome</keyword>
<gene>
    <name evidence="2" type="ORF">BGZ80_001651</name>
</gene>
<reference evidence="2" key="1">
    <citation type="journal article" date="2020" name="Fungal Divers.">
        <title>Resolving the Mortierellaceae phylogeny through synthesis of multi-gene phylogenetics and phylogenomics.</title>
        <authorList>
            <person name="Vandepol N."/>
            <person name="Liber J."/>
            <person name="Desiro A."/>
            <person name="Na H."/>
            <person name="Kennedy M."/>
            <person name="Barry K."/>
            <person name="Grigoriev I.V."/>
            <person name="Miller A.N."/>
            <person name="O'Donnell K."/>
            <person name="Stajich J.E."/>
            <person name="Bonito G."/>
        </authorList>
    </citation>
    <scope>NUCLEOTIDE SEQUENCE</scope>
    <source>
        <strain evidence="2">NRRL 2769</strain>
    </source>
</reference>
<dbReference type="AlphaFoldDB" id="A0A9P6MR69"/>
<evidence type="ECO:0000313" key="2">
    <source>
        <dbReference type="EMBL" id="KAG0010248.1"/>
    </source>
</evidence>